<evidence type="ECO:0000256" key="2">
    <source>
        <dbReference type="ARBA" id="ARBA00022840"/>
    </source>
</evidence>
<keyword evidence="4" id="KW-0175">Coiled coil</keyword>
<dbReference type="Gene3D" id="2.60.34.10">
    <property type="entry name" value="Substrate Binding Domain Of DNAk, Chain A, domain 1"/>
    <property type="match status" value="1"/>
</dbReference>
<dbReference type="InterPro" id="IPR029047">
    <property type="entry name" value="HSP70_peptide-bd_sf"/>
</dbReference>
<sequence>AGGAERRLARAVQRLAAEFGAQPTARAARDYGYALQLALRVDTPKAAELVRRYDAKIPPERYPLSTADEPWLAELVSHADGHVLTALFTVAGRLGLHDLQQKIRDDLAGAARQAENAAEYFRAHQLFRQAGQYGESVRVLRNDDTPDALAARAESCEAGGDLAGAARLYERIDEPERAVSLFMAAGEFAAAAVCLTRWLGGEAPEDPRLAQCLRRTGDYDELVNRCLVALAARGSASRAVESLRQLTADGLIPLPRATEVGQALDRLDAKERQRFEERAQAWVARARGEVDRRYSDIWGFDLGTTTCAAAIYDTETRQPVFCPWKGQVHFASTMSLDREGNELIGLTGEETLMPWLVGHIDAAKRRMGRGTVYKIRDHSYRPEEVAARLVRHARGLVETFLAGQVRGRVAELARAELGMVRDEWLTWAEQNHDLRLPRPRVVVTIPAYFTNNQKAATRSACRIAEVTLVRLVHEPTVACITAARERRLTDAVAVVDLGAGTLDISLVDVGDNVYEAQEISGDAQFGSKDLDAAITDALVTRLRRQGIDVPARGALRRRLEIAAESLKIDLSAQDHASYELRGIGADDLTLELSRTELAIILAKPLARLHKVCADFRTTTRTPPKHLVLIGRPMLSPLVREAVESAFGMTRTVVSDPRTAVASGAALLAAMRAGSLDDVLLIDVNPLSLGIRVRDEHDHELLSELVPANTMIPATYSQVFSTYADNQTVVRVEIFNGALDRESRIGQFMLTGLPPAEAGVPKIEVTFEIDADCVLAVTARDQATGQTNSIRIADTTLLSPAEIADLTRRYDRQRELEQRQQDEAELRERLREAAESTMDDDSAAAWQEFCHRRDTHRAAPGTEDAETQRLLIEIFNDTGRTELELERARQAVRESAVAALDHVQRPDAELAETRRRTDELTARTDELRELVTKVARWNALLVRQALNEPDPLQRFRNHYAAGDHRQALAAHPEPPVSAADLRRYAHCLAETGDHDGYRALRRTASGPRPAAFVRIQAAPPGVGFLVHQRLMVTTASCLGDAKSVLVELEGGSTQTAQVQSTGDGLAVLQLAEGIDVVPVQLGYAKLVGIGDPVRTIDAVGLIDRFESAAEPQTFGTSLRVPPSSVGQPVFNDLDEVVGVIVSTANDGARVVAIDAVDPLLRIAGFDRHA</sequence>
<dbReference type="AlphaFoldDB" id="A0A4R4YM46"/>
<dbReference type="GO" id="GO:0005524">
    <property type="term" value="F:ATP binding"/>
    <property type="evidence" value="ECO:0007669"/>
    <property type="project" value="UniProtKB-KW"/>
</dbReference>
<dbReference type="InterPro" id="IPR009003">
    <property type="entry name" value="Peptidase_S1_PA"/>
</dbReference>
<name>A0A4R4YM46_9ACTN</name>
<dbReference type="SUPFAM" id="SSF53067">
    <property type="entry name" value="Actin-like ATPase domain"/>
    <property type="match status" value="2"/>
</dbReference>
<accession>A0A4R4YM46</accession>
<evidence type="ECO:0000313" key="6">
    <source>
        <dbReference type="Proteomes" id="UP000295124"/>
    </source>
</evidence>
<dbReference type="PANTHER" id="PTHR19375">
    <property type="entry name" value="HEAT SHOCK PROTEIN 70KDA"/>
    <property type="match status" value="1"/>
</dbReference>
<gene>
    <name evidence="5" type="ORF">E1263_37400</name>
</gene>
<dbReference type="Pfam" id="PF00012">
    <property type="entry name" value="HSP70"/>
    <property type="match status" value="1"/>
</dbReference>
<dbReference type="Gene3D" id="3.30.420.40">
    <property type="match status" value="2"/>
</dbReference>
<dbReference type="PRINTS" id="PR00301">
    <property type="entry name" value="HEATSHOCK70"/>
</dbReference>
<dbReference type="OrthoDB" id="9766019at2"/>
<proteinExistence type="predicted"/>
<keyword evidence="2" id="KW-0067">ATP-binding</keyword>
<feature type="non-terminal residue" evidence="5">
    <location>
        <position position="1"/>
    </location>
</feature>
<keyword evidence="1" id="KW-0547">Nucleotide-binding</keyword>
<evidence type="ECO:0000256" key="1">
    <source>
        <dbReference type="ARBA" id="ARBA00022741"/>
    </source>
</evidence>
<feature type="coiled-coil region" evidence="4">
    <location>
        <begin position="802"/>
        <end position="835"/>
    </location>
</feature>
<dbReference type="EMBL" id="SMKX01000184">
    <property type="protein sequence ID" value="TDD46053.1"/>
    <property type="molecule type" value="Genomic_DNA"/>
</dbReference>
<dbReference type="SUPFAM" id="SSF50494">
    <property type="entry name" value="Trypsin-like serine proteases"/>
    <property type="match status" value="1"/>
</dbReference>
<dbReference type="InterPro" id="IPR043129">
    <property type="entry name" value="ATPase_NBD"/>
</dbReference>
<dbReference type="GO" id="GO:0140662">
    <property type="term" value="F:ATP-dependent protein folding chaperone"/>
    <property type="evidence" value="ECO:0007669"/>
    <property type="project" value="InterPro"/>
</dbReference>
<dbReference type="InterPro" id="IPR013126">
    <property type="entry name" value="Hsp_70_fam"/>
</dbReference>
<protein>
    <recommendedName>
        <fullName evidence="7">Hsp70 family protein</fullName>
    </recommendedName>
</protein>
<keyword evidence="6" id="KW-1185">Reference proteome</keyword>
<comment type="caution">
    <text evidence="5">The sequence shown here is derived from an EMBL/GenBank/DDBJ whole genome shotgun (WGS) entry which is preliminary data.</text>
</comment>
<evidence type="ECO:0000256" key="3">
    <source>
        <dbReference type="ARBA" id="ARBA00023186"/>
    </source>
</evidence>
<reference evidence="5 6" key="1">
    <citation type="submission" date="2019-03" db="EMBL/GenBank/DDBJ databases">
        <title>Draft genome sequences of novel Actinobacteria.</title>
        <authorList>
            <person name="Sahin N."/>
            <person name="Ay H."/>
            <person name="Saygin H."/>
        </authorList>
    </citation>
    <scope>NUCLEOTIDE SEQUENCE [LARGE SCALE GENOMIC DNA]</scope>
    <source>
        <strain evidence="5 6">JCM 13523</strain>
    </source>
</reference>
<organism evidence="5 6">
    <name type="scientific">Kribbella antibiotica</name>
    <dbReference type="NCBI Taxonomy" id="190195"/>
    <lineage>
        <taxon>Bacteria</taxon>
        <taxon>Bacillati</taxon>
        <taxon>Actinomycetota</taxon>
        <taxon>Actinomycetes</taxon>
        <taxon>Propionibacteriales</taxon>
        <taxon>Kribbellaceae</taxon>
        <taxon>Kribbella</taxon>
    </lineage>
</organism>
<evidence type="ECO:0000313" key="5">
    <source>
        <dbReference type="EMBL" id="TDD46053.1"/>
    </source>
</evidence>
<dbReference type="SUPFAM" id="SSF100920">
    <property type="entry name" value="Heat shock protein 70kD (HSP70), peptide-binding domain"/>
    <property type="match status" value="1"/>
</dbReference>
<dbReference type="RefSeq" id="WP_132176283.1">
    <property type="nucleotide sequence ID" value="NZ_SMKX01000184.1"/>
</dbReference>
<dbReference type="Gene3D" id="3.90.640.10">
    <property type="entry name" value="Actin, Chain A, domain 4"/>
    <property type="match status" value="1"/>
</dbReference>
<keyword evidence="3" id="KW-0143">Chaperone</keyword>
<evidence type="ECO:0008006" key="7">
    <source>
        <dbReference type="Google" id="ProtNLM"/>
    </source>
</evidence>
<evidence type="ECO:0000256" key="4">
    <source>
        <dbReference type="SAM" id="Coils"/>
    </source>
</evidence>
<dbReference type="Proteomes" id="UP000295124">
    <property type="component" value="Unassembled WGS sequence"/>
</dbReference>